<dbReference type="Proteomes" id="UP001204144">
    <property type="component" value="Unassembled WGS sequence"/>
</dbReference>
<evidence type="ECO:0000256" key="10">
    <source>
        <dbReference type="ARBA" id="ARBA00033171"/>
    </source>
</evidence>
<comment type="catalytic activity">
    <reaction evidence="11">
        <text>N(6)-(pyridoxal phosphate)-L-lysyl-[4-amino-5-hydroxymethyl-2-methylpyrimidine phosphate synthase] + L-histidyl-[4-amino-5-hydroxymethyl-2-methylpyrimidine phosphate synthase] + 2 Fe(3+) + 4 H2O = L-lysyl-[4-amino-5-hydroxymethyl-2-methylpyrimidine phosphate synthase] + (2S)-2-amino-5-hydroxy-4-oxopentanoyl-[4-amino-5-hydroxymethyl-2-methylpyrimidine phosphate synthase] + 4-amino-2-methyl-5-(phosphooxymethyl)pyrimidine + 3-oxopropanoate + 2 Fe(2+) + 2 H(+)</text>
        <dbReference type="Rhea" id="RHEA:65756"/>
        <dbReference type="Rhea" id="RHEA-COMP:16892"/>
        <dbReference type="Rhea" id="RHEA-COMP:16893"/>
        <dbReference type="Rhea" id="RHEA-COMP:16894"/>
        <dbReference type="Rhea" id="RHEA-COMP:16895"/>
        <dbReference type="ChEBI" id="CHEBI:15377"/>
        <dbReference type="ChEBI" id="CHEBI:15378"/>
        <dbReference type="ChEBI" id="CHEBI:29033"/>
        <dbReference type="ChEBI" id="CHEBI:29034"/>
        <dbReference type="ChEBI" id="CHEBI:29969"/>
        <dbReference type="ChEBI" id="CHEBI:29979"/>
        <dbReference type="ChEBI" id="CHEBI:33190"/>
        <dbReference type="ChEBI" id="CHEBI:58354"/>
        <dbReference type="ChEBI" id="CHEBI:143915"/>
        <dbReference type="ChEBI" id="CHEBI:157692"/>
    </reaction>
    <physiologicalReaction direction="left-to-right" evidence="11">
        <dbReference type="Rhea" id="RHEA:65757"/>
    </physiologicalReaction>
</comment>
<dbReference type="GO" id="GO:0046872">
    <property type="term" value="F:metal ion binding"/>
    <property type="evidence" value="ECO:0007669"/>
    <property type="project" value="UniProtKB-KW"/>
</dbReference>
<reference evidence="13 14" key="1">
    <citation type="submission" date="2018-11" db="EMBL/GenBank/DDBJ databases">
        <title>Novel bacteria species description.</title>
        <authorList>
            <person name="Han J.-H."/>
        </authorList>
    </citation>
    <scope>NUCLEOTIDE SEQUENCE [LARGE SCALE GENOMIC DNA]</scope>
    <source>
        <strain evidence="13 14">KCTC23259</strain>
    </source>
</reference>
<feature type="domain" description="SsuA/THI5-like" evidence="12">
    <location>
        <begin position="35"/>
        <end position="246"/>
    </location>
</feature>
<sequence length="331" mass="37461">MKKVAILIISVFYLLSCSEKESNKINLRLKWVKQAQFAGYLVAESKGFYKDAGLDVTILPAGPDIKSFMTVANGSDQIGIAMPNQIISARSNGVPLTIIGQIMQDSPYRYVIKSENNIKNLTDLKGKSVGLWLKNDEAEFIAMLKSAGMSLNDVKIVPQEFTIVPFLENKYEVSQVTVFNELNQIRDKGYTEDKLQILSPKDYNSAFIGDMIFANQDFIDKNPELIKKFLSASLKGWKYALAHKEETIKILLKANKDLDKIQQMDQLLAVEGLINSGKNLSEGFGYMDEATYSNIQKILKETGQIQNEVDIKKIYTDRFWKELNSEEKQLK</sequence>
<dbReference type="InterPro" id="IPR027939">
    <property type="entry name" value="NMT1/THI5"/>
</dbReference>
<keyword evidence="7" id="KW-0663">Pyridoxal phosphate</keyword>
<keyword evidence="6" id="KW-0479">Metal-binding</keyword>
<evidence type="ECO:0000256" key="6">
    <source>
        <dbReference type="ARBA" id="ARBA00022723"/>
    </source>
</evidence>
<evidence type="ECO:0000313" key="13">
    <source>
        <dbReference type="EMBL" id="MCP9762314.1"/>
    </source>
</evidence>
<evidence type="ECO:0000256" key="8">
    <source>
        <dbReference type="ARBA" id="ARBA00022977"/>
    </source>
</evidence>
<keyword evidence="5" id="KW-0808">Transferase</keyword>
<dbReference type="InterPro" id="IPR015168">
    <property type="entry name" value="SsuA/THI5"/>
</dbReference>
<dbReference type="Gene3D" id="3.40.190.10">
    <property type="entry name" value="Periplasmic binding protein-like II"/>
    <property type="match status" value="2"/>
</dbReference>
<keyword evidence="14" id="KW-1185">Reference proteome</keyword>
<evidence type="ECO:0000313" key="14">
    <source>
        <dbReference type="Proteomes" id="UP001204144"/>
    </source>
</evidence>
<organism evidence="13 14">
    <name type="scientific">Lacihabitans soyangensis</name>
    <dbReference type="NCBI Taxonomy" id="869394"/>
    <lineage>
        <taxon>Bacteria</taxon>
        <taxon>Pseudomonadati</taxon>
        <taxon>Bacteroidota</taxon>
        <taxon>Cytophagia</taxon>
        <taxon>Cytophagales</taxon>
        <taxon>Leadbetterellaceae</taxon>
        <taxon>Lacihabitans</taxon>
    </lineage>
</organism>
<evidence type="ECO:0000256" key="2">
    <source>
        <dbReference type="ARBA" id="ARBA00004948"/>
    </source>
</evidence>
<gene>
    <name evidence="13" type="ORF">EGI31_05060</name>
</gene>
<dbReference type="AlphaFoldDB" id="A0AAE3H1I8"/>
<evidence type="ECO:0000256" key="4">
    <source>
        <dbReference type="ARBA" id="ARBA00011738"/>
    </source>
</evidence>
<proteinExistence type="inferred from homology"/>
<keyword evidence="9" id="KW-0408">Iron</keyword>
<evidence type="ECO:0000259" key="12">
    <source>
        <dbReference type="Pfam" id="PF09084"/>
    </source>
</evidence>
<dbReference type="RefSeq" id="WP_255036075.1">
    <property type="nucleotide sequence ID" value="NZ_RJUF01000008.1"/>
</dbReference>
<protein>
    <recommendedName>
        <fullName evidence="10">Thiamine pyrimidine synthase</fullName>
    </recommendedName>
</protein>
<dbReference type="GO" id="GO:0009228">
    <property type="term" value="P:thiamine biosynthetic process"/>
    <property type="evidence" value="ECO:0007669"/>
    <property type="project" value="UniProtKB-KW"/>
</dbReference>
<evidence type="ECO:0000256" key="5">
    <source>
        <dbReference type="ARBA" id="ARBA00022679"/>
    </source>
</evidence>
<evidence type="ECO:0000256" key="3">
    <source>
        <dbReference type="ARBA" id="ARBA00009406"/>
    </source>
</evidence>
<dbReference type="Pfam" id="PF09084">
    <property type="entry name" value="NMT1"/>
    <property type="match status" value="1"/>
</dbReference>
<dbReference type="EMBL" id="RJUF01000008">
    <property type="protein sequence ID" value="MCP9762314.1"/>
    <property type="molecule type" value="Genomic_DNA"/>
</dbReference>
<evidence type="ECO:0000256" key="11">
    <source>
        <dbReference type="ARBA" id="ARBA00048179"/>
    </source>
</evidence>
<keyword evidence="8" id="KW-0784">Thiamine biosynthesis</keyword>
<evidence type="ECO:0000256" key="9">
    <source>
        <dbReference type="ARBA" id="ARBA00023004"/>
    </source>
</evidence>
<comment type="similarity">
    <text evidence="3">Belongs to the NMT1/THI5 family.</text>
</comment>
<name>A0AAE3H1I8_9BACT</name>
<dbReference type="GO" id="GO:0016740">
    <property type="term" value="F:transferase activity"/>
    <property type="evidence" value="ECO:0007669"/>
    <property type="project" value="UniProtKB-KW"/>
</dbReference>
<dbReference type="PANTHER" id="PTHR31528:SF1">
    <property type="entry name" value="4-AMINO-5-HYDROXYMETHYL-2-METHYLPYRIMIDINE PHOSPHATE SYNTHASE THI11-RELATED"/>
    <property type="match status" value="1"/>
</dbReference>
<comment type="function">
    <text evidence="1">Responsible for the formation of the pyrimidine heterocycle in the thiamine biosynthesis pathway. Catalyzes the formation of hydroxymethylpyrimidine phosphate (HMP-P) from histidine and pyridoxal phosphate (PLP). The protein uses PLP and the active site histidine to form HMP-P, generating an inactive enzyme. The enzyme can only undergo a single turnover, which suggests it is a suicide enzyme.</text>
</comment>
<dbReference type="SUPFAM" id="SSF53850">
    <property type="entry name" value="Periplasmic binding protein-like II"/>
    <property type="match status" value="1"/>
</dbReference>
<dbReference type="PANTHER" id="PTHR31528">
    <property type="entry name" value="4-AMINO-5-HYDROXYMETHYL-2-METHYLPYRIMIDINE PHOSPHATE SYNTHASE THI11-RELATED"/>
    <property type="match status" value="1"/>
</dbReference>
<comment type="caution">
    <text evidence="13">The sequence shown here is derived from an EMBL/GenBank/DDBJ whole genome shotgun (WGS) entry which is preliminary data.</text>
</comment>
<accession>A0AAE3H1I8</accession>
<evidence type="ECO:0000256" key="1">
    <source>
        <dbReference type="ARBA" id="ARBA00003469"/>
    </source>
</evidence>
<comment type="subunit">
    <text evidence="4">Homodimer.</text>
</comment>
<evidence type="ECO:0000256" key="7">
    <source>
        <dbReference type="ARBA" id="ARBA00022898"/>
    </source>
</evidence>
<comment type="pathway">
    <text evidence="2">Cofactor biosynthesis; thiamine diphosphate biosynthesis.</text>
</comment>